<feature type="coiled-coil region" evidence="3">
    <location>
        <begin position="693"/>
        <end position="911"/>
    </location>
</feature>
<feature type="region of interest" description="Disordered" evidence="4">
    <location>
        <begin position="1"/>
        <end position="21"/>
    </location>
</feature>
<comment type="similarity">
    <text evidence="1">Belongs to the WEB family.</text>
</comment>
<name>A0AAV7FVE0_DENCH</name>
<evidence type="ECO:0000256" key="2">
    <source>
        <dbReference type="ARBA" id="ARBA00023054"/>
    </source>
</evidence>
<dbReference type="PANTHER" id="PTHR32054:SF31">
    <property type="entry name" value="PROTEIN WEAK CHLOROPLAST MOVEMENT UNDER BLUE LIGHT 1"/>
    <property type="match status" value="1"/>
</dbReference>
<accession>A0AAV7FVE0</accession>
<feature type="compositionally biased region" description="Polar residues" evidence="4">
    <location>
        <begin position="250"/>
        <end position="260"/>
    </location>
</feature>
<feature type="compositionally biased region" description="Basic residues" evidence="4">
    <location>
        <begin position="1"/>
        <end position="11"/>
    </location>
</feature>
<keyword evidence="6" id="KW-1185">Reference proteome</keyword>
<dbReference type="AlphaFoldDB" id="A0AAV7FVE0"/>
<feature type="coiled-coil region" evidence="3">
    <location>
        <begin position="516"/>
        <end position="660"/>
    </location>
</feature>
<dbReference type="GO" id="GO:0009903">
    <property type="term" value="P:chloroplast avoidance movement"/>
    <property type="evidence" value="ECO:0007669"/>
    <property type="project" value="TreeGrafter"/>
</dbReference>
<evidence type="ECO:0000256" key="4">
    <source>
        <dbReference type="SAM" id="MobiDB-lite"/>
    </source>
</evidence>
<organism evidence="5 6">
    <name type="scientific">Dendrobium chrysotoxum</name>
    <name type="common">Orchid</name>
    <dbReference type="NCBI Taxonomy" id="161865"/>
    <lineage>
        <taxon>Eukaryota</taxon>
        <taxon>Viridiplantae</taxon>
        <taxon>Streptophyta</taxon>
        <taxon>Embryophyta</taxon>
        <taxon>Tracheophyta</taxon>
        <taxon>Spermatophyta</taxon>
        <taxon>Magnoliopsida</taxon>
        <taxon>Liliopsida</taxon>
        <taxon>Asparagales</taxon>
        <taxon>Orchidaceae</taxon>
        <taxon>Epidendroideae</taxon>
        <taxon>Malaxideae</taxon>
        <taxon>Dendrobiinae</taxon>
        <taxon>Dendrobium</taxon>
    </lineage>
</organism>
<feature type="region of interest" description="Disordered" evidence="4">
    <location>
        <begin position="1010"/>
        <end position="1076"/>
    </location>
</feature>
<feature type="region of interest" description="Disordered" evidence="4">
    <location>
        <begin position="250"/>
        <end position="285"/>
    </location>
</feature>
<evidence type="ECO:0008006" key="7">
    <source>
        <dbReference type="Google" id="ProtNLM"/>
    </source>
</evidence>
<reference evidence="5 6" key="1">
    <citation type="journal article" date="2021" name="Hortic Res">
        <title>Chromosome-scale assembly of the Dendrobium chrysotoxum genome enhances the understanding of orchid evolution.</title>
        <authorList>
            <person name="Zhang Y."/>
            <person name="Zhang G.Q."/>
            <person name="Zhang D."/>
            <person name="Liu X.D."/>
            <person name="Xu X.Y."/>
            <person name="Sun W.H."/>
            <person name="Yu X."/>
            <person name="Zhu X."/>
            <person name="Wang Z.W."/>
            <person name="Zhao X."/>
            <person name="Zhong W.Y."/>
            <person name="Chen H."/>
            <person name="Yin W.L."/>
            <person name="Huang T."/>
            <person name="Niu S.C."/>
            <person name="Liu Z.J."/>
        </authorList>
    </citation>
    <scope>NUCLEOTIDE SEQUENCE [LARGE SCALE GENOMIC DNA]</scope>
    <source>
        <strain evidence="5">Lindl</strain>
    </source>
</reference>
<protein>
    <recommendedName>
        <fullName evidence="7">Protein WEAK CHLOROPLAST MOVEMENT UNDER BLUE LIGHT 1</fullName>
    </recommendedName>
</protein>
<dbReference type="InterPro" id="IPR008545">
    <property type="entry name" value="Web"/>
</dbReference>
<feature type="compositionally biased region" description="Basic and acidic residues" evidence="4">
    <location>
        <begin position="1010"/>
        <end position="1041"/>
    </location>
</feature>
<dbReference type="Pfam" id="PF05701">
    <property type="entry name" value="WEMBL"/>
    <property type="match status" value="1"/>
</dbReference>
<dbReference type="EMBL" id="JAGFBR010000016">
    <property type="protein sequence ID" value="KAH0453690.1"/>
    <property type="molecule type" value="Genomic_DNA"/>
</dbReference>
<keyword evidence="2 3" id="KW-0175">Coiled coil</keyword>
<evidence type="ECO:0000313" key="6">
    <source>
        <dbReference type="Proteomes" id="UP000775213"/>
    </source>
</evidence>
<dbReference type="GO" id="GO:0005829">
    <property type="term" value="C:cytosol"/>
    <property type="evidence" value="ECO:0007669"/>
    <property type="project" value="TreeGrafter"/>
</dbReference>
<dbReference type="Proteomes" id="UP000775213">
    <property type="component" value="Unassembled WGS sequence"/>
</dbReference>
<evidence type="ECO:0000313" key="5">
    <source>
        <dbReference type="EMBL" id="KAH0453690.1"/>
    </source>
</evidence>
<feature type="compositionally biased region" description="Polar residues" evidence="4">
    <location>
        <begin position="1047"/>
        <end position="1074"/>
    </location>
</feature>
<sequence>MKQLLRKQKRGKAGEDDNWFGRGKAVEDDDWFGGGKVGEDEDLFGGGGADEVEDLFGGGEVDENEDCTNAQCCLEPLNTARYQCSVLFGTAQYRSVLLDTTRYCLVPMLGTAQYRSVLLSTARYQCSALLCTARTVAWFRSPVDLPRLGATRFCFRFKPEEAKKKVDHQVPVHHTTKEKSKIMAGYQDAGNLPVEEPTSSPVASLPNESRLPNPLLSDGKTNIKHHQEVDIKHSEAALEQDACVGLSLNAQSPTSQNSIEPESALENAVTSSLEFHRSSSPDLSHIQKVKKDNTLSQHEDQSHIQDGEYTVSTKVNSAALSSDFVCGITSPGVVKIPEEEVVAVTHKHQEICCADVPDVQTNKAQINDDATASVGNKIASLPSEKYQPVRGDASKGMEETISSQIEGESSDGVVNAQTNKSSNVEENGKIEDIAPFKPTGHHLPNHVEAQKMKIKALESAVSSEEVKRVSENRGFVDTTTPFESVKEAVTKFGGIVDWKAHKALTIEKRKHFLHELEKVQEELPMYRKQSEDAEVAKAEVLKELETTRRLVEELKLNIERAQTDAAQATQDAELAQLRAKEMEDGIADDASVAAKRQLEVAQARHEAAVAELKSVKEELAALQGQCSSLVRERDLAIRRAEEAASASKEMEKAVEDLTMELIFTKESLDSAHAAHIEAEEHRIGAALAKDQDCLNWDKEIKQSEEELRMLNEQLLQVKNLKTNLETASSLLDDLKKELATYMESKLKEQSESFEEMQSEDVVDQSKGFQLALDSKRKELEEVKANIEKAKNEINILRVAESSLKSELEREKTGLASMRQREGMASIAVSSLEAEIERTKEEIKQVMDKEKEAREKMVELPKLLQQAALEADQFKSSVKMAREELRKVSEEAEQAKATLSTTEIRLQATLKEIEASRASERLALAAVKALHESEEAASMGESPRGVTLPLEEYYALSKSAHEVEALANERVANAISQIQAAKESELRTIQRLEEAYGEMNQRKEAMRLATEKADKANEGKLGVEQELRKWRAEHEQRRKAGDGGRNAPNPSRTPARSFNDSLETRTSQTAATVSTDIIHPSPGQMIYMSANKMEHVLPEFKPTKKKSFFPRIVMFLVRRRSKSRK</sequence>
<evidence type="ECO:0000256" key="3">
    <source>
        <dbReference type="SAM" id="Coils"/>
    </source>
</evidence>
<evidence type="ECO:0000256" key="1">
    <source>
        <dbReference type="ARBA" id="ARBA00005485"/>
    </source>
</evidence>
<comment type="caution">
    <text evidence="5">The sequence shown here is derived from an EMBL/GenBank/DDBJ whole genome shotgun (WGS) entry which is preliminary data.</text>
</comment>
<gene>
    <name evidence="5" type="ORF">IEQ34_018014</name>
</gene>
<feature type="region of interest" description="Disordered" evidence="4">
    <location>
        <begin position="190"/>
        <end position="214"/>
    </location>
</feature>
<feature type="coiled-coil region" evidence="3">
    <location>
        <begin position="974"/>
        <end position="1008"/>
    </location>
</feature>
<dbReference type="GO" id="GO:0009904">
    <property type="term" value="P:chloroplast accumulation movement"/>
    <property type="evidence" value="ECO:0007669"/>
    <property type="project" value="TreeGrafter"/>
</dbReference>
<dbReference type="PANTHER" id="PTHR32054">
    <property type="entry name" value="HEAVY CHAIN, PUTATIVE, EXPRESSED-RELATED-RELATED"/>
    <property type="match status" value="1"/>
</dbReference>
<proteinExistence type="inferred from homology"/>